<evidence type="ECO:0000313" key="2">
    <source>
        <dbReference type="Proteomes" id="UP000190541"/>
    </source>
</evidence>
<dbReference type="Pfam" id="PF07610">
    <property type="entry name" value="DUF1573"/>
    <property type="match status" value="1"/>
</dbReference>
<protein>
    <recommendedName>
        <fullName evidence="3">DUF1573 domain-containing protein</fullName>
    </recommendedName>
</protein>
<evidence type="ECO:0000313" key="1">
    <source>
        <dbReference type="EMBL" id="SKB99701.1"/>
    </source>
</evidence>
<dbReference type="AlphaFoldDB" id="A0A1T5FU61"/>
<dbReference type="STRING" id="623280.SAMN05660226_04187"/>
<dbReference type="PANTHER" id="PTHR37833:SF1">
    <property type="entry name" value="SIGNAL PEPTIDE PROTEIN"/>
    <property type="match status" value="1"/>
</dbReference>
<dbReference type="InterPro" id="IPR013783">
    <property type="entry name" value="Ig-like_fold"/>
</dbReference>
<reference evidence="1 2" key="1">
    <citation type="submission" date="2017-02" db="EMBL/GenBank/DDBJ databases">
        <authorList>
            <person name="Peterson S.W."/>
        </authorList>
    </citation>
    <scope>NUCLEOTIDE SEQUENCE [LARGE SCALE GENOMIC DNA]</scope>
    <source>
        <strain evidence="1 2">DSM 22899</strain>
    </source>
</reference>
<gene>
    <name evidence="1" type="ORF">SAMN05660226_04187</name>
</gene>
<accession>A0A1T5FU61</accession>
<dbReference type="Gene3D" id="2.60.40.10">
    <property type="entry name" value="Immunoglobulins"/>
    <property type="match status" value="1"/>
</dbReference>
<name>A0A1T5FU61_9SPHI</name>
<keyword evidence="2" id="KW-1185">Reference proteome</keyword>
<organism evidence="1 2">
    <name type="scientific">Parapedobacter luteus</name>
    <dbReference type="NCBI Taxonomy" id="623280"/>
    <lineage>
        <taxon>Bacteria</taxon>
        <taxon>Pseudomonadati</taxon>
        <taxon>Bacteroidota</taxon>
        <taxon>Sphingobacteriia</taxon>
        <taxon>Sphingobacteriales</taxon>
        <taxon>Sphingobacteriaceae</taxon>
        <taxon>Parapedobacter</taxon>
    </lineage>
</organism>
<dbReference type="Proteomes" id="UP000190541">
    <property type="component" value="Unassembled WGS sequence"/>
</dbReference>
<dbReference type="EMBL" id="FUYS01000024">
    <property type="protein sequence ID" value="SKB99701.1"/>
    <property type="molecule type" value="Genomic_DNA"/>
</dbReference>
<evidence type="ECO:0008006" key="3">
    <source>
        <dbReference type="Google" id="ProtNLM"/>
    </source>
</evidence>
<proteinExistence type="predicted"/>
<dbReference type="PANTHER" id="PTHR37833">
    <property type="entry name" value="LIPOPROTEIN-RELATED"/>
    <property type="match status" value="1"/>
</dbReference>
<dbReference type="OrthoDB" id="826619at2"/>
<sequence length="149" mass="16831">MLEHLPIYKKVLLVIVYSCFTLQSCMTADKSNTYNIDDLIIDEDDEDGPKMVIENPVHNFGKIKINEEVKHVFYFRNTGKQPLIIHNSIPTCGCTISSHPQRPIPHNATDSIVAVFKSSELGRQNKVINVISNSIVKNQRLTIVAEIIN</sequence>
<dbReference type="InterPro" id="IPR011467">
    <property type="entry name" value="DUF1573"/>
</dbReference>